<feature type="region of interest" description="Disordered" evidence="1">
    <location>
        <begin position="277"/>
        <end position="314"/>
    </location>
</feature>
<sequence length="505" mass="56665">MAMFRTVFTGCVSDRSSRVDGYRSGKLKFGAPLSSALKNGYLPSPLMEILVYIAREGCTTVDLFRRPGNPKDTRRIVQRLTEGKTVIYSNYSFYTLASVVKKFLLRLPGGIFGAEGEEHLLQVLTIGHKSEQCQAVHEFIDSLSEPHQHLIALLFGTWFRMVNHAEINFMSVEALSRSCAGSVFHTCAADPGKVEKASRLMQILIDNFGVASMFGRDNIEFFTETTHTGIHIRERYRYQYQYPSEELLPHYSESSAMGQRTCLEDMEFIEMTRVEGDVHQEHEHDPSESPELGSPESGRHVSTSSKTGETSKLKITVTTASAPEVCLMPSPEVSKRPKSMENNLNETTTKSFYQSRSLSRFNSVKRKQLERLRQRSDWFLGPNYKDIKSAEDREHGSNAESGASVTRASSEGAVLEVFSDADSVFTDNTSRSESPASEPVRSFLASQVRRDIIHSDTVAEMTMSDIGQLTDMSRESHDITEEDMTETETRCFVVEHQYGNPGSTS</sequence>
<feature type="compositionally biased region" description="Polar residues" evidence="1">
    <location>
        <begin position="398"/>
        <end position="409"/>
    </location>
</feature>
<dbReference type="PANTHER" id="PTHR23179:SF27">
    <property type="entry name" value="RHO GTPASE ACTIVATING PROTEIN AT 71E, ISOFORM D"/>
    <property type="match status" value="1"/>
</dbReference>
<reference evidence="3 4" key="1">
    <citation type="submission" date="2024-01" db="EMBL/GenBank/DDBJ databases">
        <title>The genome of the rayed Mediterranean limpet Patella caerulea (Linnaeus, 1758).</title>
        <authorList>
            <person name="Anh-Thu Weber A."/>
            <person name="Halstead-Nussloch G."/>
        </authorList>
    </citation>
    <scope>NUCLEOTIDE SEQUENCE [LARGE SCALE GENOMIC DNA]</scope>
    <source>
        <strain evidence="3">AATW-2023a</strain>
        <tissue evidence="3">Whole specimen</tissue>
    </source>
</reference>
<protein>
    <recommendedName>
        <fullName evidence="2">Rho-GAP domain-containing protein</fullName>
    </recommendedName>
</protein>
<feature type="region of interest" description="Disordered" evidence="1">
    <location>
        <begin position="389"/>
        <end position="409"/>
    </location>
</feature>
<dbReference type="Gene3D" id="1.10.555.10">
    <property type="entry name" value="Rho GTPase activation protein"/>
    <property type="match status" value="1"/>
</dbReference>
<accession>A0AAN8J172</accession>
<dbReference type="GO" id="GO:0007165">
    <property type="term" value="P:signal transduction"/>
    <property type="evidence" value="ECO:0007669"/>
    <property type="project" value="InterPro"/>
</dbReference>
<evidence type="ECO:0000313" key="3">
    <source>
        <dbReference type="EMBL" id="KAK6169218.1"/>
    </source>
</evidence>
<evidence type="ECO:0000256" key="1">
    <source>
        <dbReference type="SAM" id="MobiDB-lite"/>
    </source>
</evidence>
<feature type="compositionally biased region" description="Basic and acidic residues" evidence="1">
    <location>
        <begin position="277"/>
        <end position="287"/>
    </location>
</feature>
<dbReference type="Proteomes" id="UP001347796">
    <property type="component" value="Unassembled WGS sequence"/>
</dbReference>
<proteinExistence type="predicted"/>
<dbReference type="InterPro" id="IPR008936">
    <property type="entry name" value="Rho_GTPase_activation_prot"/>
</dbReference>
<feature type="region of interest" description="Disordered" evidence="1">
    <location>
        <begin position="329"/>
        <end position="348"/>
    </location>
</feature>
<organism evidence="3 4">
    <name type="scientific">Patella caerulea</name>
    <name type="common">Rayed Mediterranean limpet</name>
    <dbReference type="NCBI Taxonomy" id="87958"/>
    <lineage>
        <taxon>Eukaryota</taxon>
        <taxon>Metazoa</taxon>
        <taxon>Spiralia</taxon>
        <taxon>Lophotrochozoa</taxon>
        <taxon>Mollusca</taxon>
        <taxon>Gastropoda</taxon>
        <taxon>Patellogastropoda</taxon>
        <taxon>Patelloidea</taxon>
        <taxon>Patellidae</taxon>
        <taxon>Patella</taxon>
    </lineage>
</organism>
<evidence type="ECO:0000313" key="4">
    <source>
        <dbReference type="Proteomes" id="UP001347796"/>
    </source>
</evidence>
<dbReference type="InterPro" id="IPR000198">
    <property type="entry name" value="RhoGAP_dom"/>
</dbReference>
<name>A0AAN8J172_PATCE</name>
<dbReference type="SMART" id="SM00324">
    <property type="entry name" value="RhoGAP"/>
    <property type="match status" value="1"/>
</dbReference>
<dbReference type="PROSITE" id="PS50238">
    <property type="entry name" value="RHOGAP"/>
    <property type="match status" value="1"/>
</dbReference>
<feature type="region of interest" description="Disordered" evidence="1">
    <location>
        <begin position="467"/>
        <end position="487"/>
    </location>
</feature>
<feature type="domain" description="Rho-GAP" evidence="2">
    <location>
        <begin position="31"/>
        <end position="212"/>
    </location>
</feature>
<dbReference type="PANTHER" id="PTHR23179">
    <property type="entry name" value="T-CELL ACTIVATION RHO GTPASE ACTIVATING PROTEIN-RELATED"/>
    <property type="match status" value="1"/>
</dbReference>
<dbReference type="EMBL" id="JAZGQO010000015">
    <property type="protein sequence ID" value="KAK6169218.1"/>
    <property type="molecule type" value="Genomic_DNA"/>
</dbReference>
<dbReference type="AlphaFoldDB" id="A0AAN8J172"/>
<dbReference type="GO" id="GO:0005096">
    <property type="term" value="F:GTPase activator activity"/>
    <property type="evidence" value="ECO:0007669"/>
    <property type="project" value="TreeGrafter"/>
</dbReference>
<keyword evidence="4" id="KW-1185">Reference proteome</keyword>
<comment type="caution">
    <text evidence="3">The sequence shown here is derived from an EMBL/GenBank/DDBJ whole genome shotgun (WGS) entry which is preliminary data.</text>
</comment>
<gene>
    <name evidence="3" type="ORF">SNE40_020309</name>
</gene>
<dbReference type="SUPFAM" id="SSF48350">
    <property type="entry name" value="GTPase activation domain, GAP"/>
    <property type="match status" value="1"/>
</dbReference>
<feature type="compositionally biased region" description="Polar residues" evidence="1">
    <location>
        <begin position="300"/>
        <end position="310"/>
    </location>
</feature>
<evidence type="ECO:0000259" key="2">
    <source>
        <dbReference type="PROSITE" id="PS50238"/>
    </source>
</evidence>
<dbReference type="Pfam" id="PF00620">
    <property type="entry name" value="RhoGAP"/>
    <property type="match status" value="1"/>
</dbReference>